<dbReference type="EMBL" id="WHSB02000004">
    <property type="protein sequence ID" value="MCQ4630893.1"/>
    <property type="molecule type" value="Genomic_DNA"/>
</dbReference>
<accession>A0ABT1R6T4</accession>
<dbReference type="RefSeq" id="WP_256117323.1">
    <property type="nucleotide sequence ID" value="NZ_WHSB02000004.1"/>
</dbReference>
<name>A0ABT1R6T4_9HYPH</name>
<comment type="caution">
    <text evidence="1">The sequence shown here is derived from an EMBL/GenBank/DDBJ whole genome shotgun (WGS) entry which is preliminary data.</text>
</comment>
<evidence type="ECO:0000313" key="1">
    <source>
        <dbReference type="EMBL" id="MCQ4630893.1"/>
    </source>
</evidence>
<reference evidence="1" key="1">
    <citation type="submission" date="2021-07" db="EMBL/GenBank/DDBJ databases">
        <title>Shinella sp. nov., a novel member of the genus Shinella from water.</title>
        <authorList>
            <person name="Deng Y."/>
        </authorList>
    </citation>
    <scope>NUCLEOTIDE SEQUENCE</scope>
    <source>
        <strain evidence="1">CPCC 100929</strain>
    </source>
</reference>
<sequence>MAATKGDGQLAKHEIAQVIRGMVDTKTRRSNLFHYSTTAYSANETGFYLLVEEYRKTGSKGQASFLRDTYLKGVVVKGLEKVTGQINLDRRDKTDDLINKISSQVDGVGLSMMDKIRDNGLLKAIELKMGNTAIDTTLFDDAQEEAAANIYRSLENYSFQLDKKYQPKPDCQAQVAKFRQKLILLKFDMFALGMW</sequence>
<evidence type="ECO:0000313" key="2">
    <source>
        <dbReference type="Proteomes" id="UP000996601"/>
    </source>
</evidence>
<dbReference type="Proteomes" id="UP000996601">
    <property type="component" value="Unassembled WGS sequence"/>
</dbReference>
<protein>
    <submittedName>
        <fullName evidence="1">Uncharacterized protein</fullName>
    </submittedName>
</protein>
<organism evidence="1 2">
    <name type="scientific">Shinella lacus</name>
    <dbReference type="NCBI Taxonomy" id="2654216"/>
    <lineage>
        <taxon>Bacteria</taxon>
        <taxon>Pseudomonadati</taxon>
        <taxon>Pseudomonadota</taxon>
        <taxon>Alphaproteobacteria</taxon>
        <taxon>Hyphomicrobiales</taxon>
        <taxon>Rhizobiaceae</taxon>
        <taxon>Shinella</taxon>
    </lineage>
</organism>
<gene>
    <name evidence="1" type="ORF">GB927_012640</name>
</gene>
<keyword evidence="2" id="KW-1185">Reference proteome</keyword>
<proteinExistence type="predicted"/>